<dbReference type="InterPro" id="IPR028431">
    <property type="entry name" value="NADP_DH_HndA-like"/>
</dbReference>
<comment type="similarity">
    <text evidence="1">Belongs to the complex I 24 kDa subunit family.</text>
</comment>
<comment type="cofactor">
    <cofactor evidence="6">
        <name>[2Fe-2S] cluster</name>
        <dbReference type="ChEBI" id="CHEBI:190135"/>
    </cofactor>
</comment>
<dbReference type="FunFam" id="1.10.10.1590:FF:000001">
    <property type="entry name" value="NADH-quinone oxidoreductase subunit E"/>
    <property type="match status" value="1"/>
</dbReference>
<dbReference type="PANTHER" id="PTHR43342:SF1">
    <property type="entry name" value="BIFURCATING [FEFE] HYDROGENASE GAMMA SUBUNIT"/>
    <property type="match status" value="1"/>
</dbReference>
<evidence type="ECO:0000256" key="6">
    <source>
        <dbReference type="ARBA" id="ARBA00034078"/>
    </source>
</evidence>
<dbReference type="SUPFAM" id="SSF52833">
    <property type="entry name" value="Thioredoxin-like"/>
    <property type="match status" value="1"/>
</dbReference>
<evidence type="ECO:0000256" key="2">
    <source>
        <dbReference type="ARBA" id="ARBA00022714"/>
    </source>
</evidence>
<dbReference type="Gene3D" id="3.40.30.10">
    <property type="entry name" value="Glutaredoxin"/>
    <property type="match status" value="1"/>
</dbReference>
<keyword evidence="2" id="KW-0001">2Fe-2S</keyword>
<keyword evidence="3" id="KW-0479">Metal-binding</keyword>
<dbReference type="InterPro" id="IPR041921">
    <property type="entry name" value="NuoE_N"/>
</dbReference>
<dbReference type="GO" id="GO:0051537">
    <property type="term" value="F:2 iron, 2 sulfur cluster binding"/>
    <property type="evidence" value="ECO:0007669"/>
    <property type="project" value="UniProtKB-KW"/>
</dbReference>
<evidence type="ECO:0008006" key="8">
    <source>
        <dbReference type="Google" id="ProtNLM"/>
    </source>
</evidence>
<organism evidence="7">
    <name type="scientific">marine sediment metagenome</name>
    <dbReference type="NCBI Taxonomy" id="412755"/>
    <lineage>
        <taxon>unclassified sequences</taxon>
        <taxon>metagenomes</taxon>
        <taxon>ecological metagenomes</taxon>
    </lineage>
</organism>
<dbReference type="GO" id="GO:0046872">
    <property type="term" value="F:metal ion binding"/>
    <property type="evidence" value="ECO:0007669"/>
    <property type="project" value="UniProtKB-KW"/>
</dbReference>
<evidence type="ECO:0000256" key="4">
    <source>
        <dbReference type="ARBA" id="ARBA00023004"/>
    </source>
</evidence>
<dbReference type="InterPro" id="IPR036249">
    <property type="entry name" value="Thioredoxin-like_sf"/>
</dbReference>
<sequence>MISIKEKEQLSETLSSYSKEKRKLIPLLQEIQTKLGYLPKEVMQEIASFLGVSEIEVYGVATFYNQFRFTPLGKHHTRVCMGTACHLAGGKLVLEALERELEIKVGETSEDGEFSLERVACVGCCMLAPVMLIGDEVRPRMTPFKVEEALVPYKAETKTEGSNNEKS</sequence>
<name>X1JJP4_9ZZZZ</name>
<evidence type="ECO:0000256" key="3">
    <source>
        <dbReference type="ARBA" id="ARBA00022723"/>
    </source>
</evidence>
<accession>X1JJP4</accession>
<gene>
    <name evidence="7" type="ORF">S06H3_00766</name>
</gene>
<dbReference type="EMBL" id="BARV01000158">
    <property type="protein sequence ID" value="GAH94307.1"/>
    <property type="molecule type" value="Genomic_DNA"/>
</dbReference>
<dbReference type="Gene3D" id="1.10.10.1590">
    <property type="entry name" value="NADH-quinone oxidoreductase subunit E"/>
    <property type="match status" value="1"/>
</dbReference>
<dbReference type="Pfam" id="PF01257">
    <property type="entry name" value="2Fe-2S_thioredx"/>
    <property type="match status" value="1"/>
</dbReference>
<evidence type="ECO:0000256" key="1">
    <source>
        <dbReference type="ARBA" id="ARBA00010643"/>
    </source>
</evidence>
<dbReference type="InterPro" id="IPR002023">
    <property type="entry name" value="NuoE-like"/>
</dbReference>
<dbReference type="CDD" id="cd03064">
    <property type="entry name" value="TRX_Fd_NuoE"/>
    <property type="match status" value="1"/>
</dbReference>
<dbReference type="GO" id="GO:0016491">
    <property type="term" value="F:oxidoreductase activity"/>
    <property type="evidence" value="ECO:0007669"/>
    <property type="project" value="InterPro"/>
</dbReference>
<keyword evidence="4" id="KW-0408">Iron</keyword>
<protein>
    <recommendedName>
        <fullName evidence="8">NADH-quinone oxidoreductase subunit NuoE</fullName>
    </recommendedName>
</protein>
<dbReference type="PIRSF" id="PIRSF000216">
    <property type="entry name" value="NADH_DH_24kDa"/>
    <property type="match status" value="1"/>
</dbReference>
<dbReference type="NCBIfam" id="NF005722">
    <property type="entry name" value="PRK07539.1-2"/>
    <property type="match status" value="1"/>
</dbReference>
<evidence type="ECO:0000256" key="5">
    <source>
        <dbReference type="ARBA" id="ARBA00023014"/>
    </source>
</evidence>
<reference evidence="7" key="1">
    <citation type="journal article" date="2014" name="Front. Microbiol.">
        <title>High frequency of phylogenetically diverse reductive dehalogenase-homologous genes in deep subseafloor sedimentary metagenomes.</title>
        <authorList>
            <person name="Kawai M."/>
            <person name="Futagami T."/>
            <person name="Toyoda A."/>
            <person name="Takaki Y."/>
            <person name="Nishi S."/>
            <person name="Hori S."/>
            <person name="Arai W."/>
            <person name="Tsubouchi T."/>
            <person name="Morono Y."/>
            <person name="Uchiyama I."/>
            <person name="Ito T."/>
            <person name="Fujiyama A."/>
            <person name="Inagaki F."/>
            <person name="Takami H."/>
        </authorList>
    </citation>
    <scope>NUCLEOTIDE SEQUENCE</scope>
    <source>
        <strain evidence="7">Expedition CK06-06</strain>
    </source>
</reference>
<comment type="caution">
    <text evidence="7">The sequence shown here is derived from an EMBL/GenBank/DDBJ whole genome shotgun (WGS) entry which is preliminary data.</text>
</comment>
<dbReference type="AlphaFoldDB" id="X1JJP4"/>
<keyword evidence="5" id="KW-0411">Iron-sulfur</keyword>
<dbReference type="PANTHER" id="PTHR43342">
    <property type="entry name" value="NADH-QUINONE OXIDOREDUCTASE, E SUBUNIT"/>
    <property type="match status" value="1"/>
</dbReference>
<proteinExistence type="inferred from homology"/>
<evidence type="ECO:0000313" key="7">
    <source>
        <dbReference type="EMBL" id="GAH94307.1"/>
    </source>
</evidence>
<dbReference type="InterPro" id="IPR042128">
    <property type="entry name" value="NuoE_dom"/>
</dbReference>